<gene>
    <name evidence="3" type="ORF">M413DRAFT_29320</name>
</gene>
<feature type="domain" description="HNH nuclease" evidence="2">
    <location>
        <begin position="52"/>
        <end position="116"/>
    </location>
</feature>
<dbReference type="AlphaFoldDB" id="A0A0C3C7U5"/>
<dbReference type="OrthoDB" id="2124139at2759"/>
<dbReference type="Proteomes" id="UP000053424">
    <property type="component" value="Unassembled WGS sequence"/>
</dbReference>
<feature type="region of interest" description="Disordered" evidence="1">
    <location>
        <begin position="203"/>
        <end position="265"/>
    </location>
</feature>
<dbReference type="Pfam" id="PF13391">
    <property type="entry name" value="HNH_2"/>
    <property type="match status" value="1"/>
</dbReference>
<dbReference type="InterPro" id="IPR003615">
    <property type="entry name" value="HNH_nuc"/>
</dbReference>
<sequence length="313" mass="35385">MNNTGPMQETWIPTPYNLLGGNPFAYSEHAISVTSATEAFETDIDSRDGDACVVCRINRCLDHAHIIPTRERETWALMREKAIIPCQAKSVAHEPRNGILLCKNHHHAFDHYEFYIRWVPQSKRFVFINHSQLKYMEQFHGKAVHLHPGDRVPFHGCFLMHEMRVRGYWPWNEDRPISFPILWASNGMDGNDKRDKNKISEENANEGHHATTSTPSMGQTDPADSSLGSTSNASQHGVSFPANASTGRKKGHKVKTFTMTPTNPFANPVELKALKDSFAEQPNWKAAVVEGETWEGTGEENIKKYQEAVGHHE</sequence>
<proteinExistence type="predicted"/>
<reference evidence="4" key="2">
    <citation type="submission" date="2015-01" db="EMBL/GenBank/DDBJ databases">
        <title>Evolutionary Origins and Diversification of the Mycorrhizal Mutualists.</title>
        <authorList>
            <consortium name="DOE Joint Genome Institute"/>
            <consortium name="Mycorrhizal Genomics Consortium"/>
            <person name="Kohler A."/>
            <person name="Kuo A."/>
            <person name="Nagy L.G."/>
            <person name="Floudas D."/>
            <person name="Copeland A."/>
            <person name="Barry K.W."/>
            <person name="Cichocki N."/>
            <person name="Veneault-Fourrey C."/>
            <person name="LaButti K."/>
            <person name="Lindquist E.A."/>
            <person name="Lipzen A."/>
            <person name="Lundell T."/>
            <person name="Morin E."/>
            <person name="Murat C."/>
            <person name="Riley R."/>
            <person name="Ohm R."/>
            <person name="Sun H."/>
            <person name="Tunlid A."/>
            <person name="Henrissat B."/>
            <person name="Grigoriev I.V."/>
            <person name="Hibbett D.S."/>
            <person name="Martin F."/>
        </authorList>
    </citation>
    <scope>NUCLEOTIDE SEQUENCE [LARGE SCALE GENOMIC DNA]</scope>
    <source>
        <strain evidence="4">h7</strain>
    </source>
</reference>
<evidence type="ECO:0000256" key="1">
    <source>
        <dbReference type="SAM" id="MobiDB-lite"/>
    </source>
</evidence>
<accession>A0A0C3C7U5</accession>
<evidence type="ECO:0000259" key="2">
    <source>
        <dbReference type="Pfam" id="PF13391"/>
    </source>
</evidence>
<dbReference type="EMBL" id="KN831785">
    <property type="protein sequence ID" value="KIM39621.1"/>
    <property type="molecule type" value="Genomic_DNA"/>
</dbReference>
<feature type="compositionally biased region" description="Polar residues" evidence="1">
    <location>
        <begin position="210"/>
        <end position="246"/>
    </location>
</feature>
<evidence type="ECO:0000313" key="4">
    <source>
        <dbReference type="Proteomes" id="UP000053424"/>
    </source>
</evidence>
<evidence type="ECO:0000313" key="3">
    <source>
        <dbReference type="EMBL" id="KIM39621.1"/>
    </source>
</evidence>
<reference evidence="3 4" key="1">
    <citation type="submission" date="2014-04" db="EMBL/GenBank/DDBJ databases">
        <authorList>
            <consortium name="DOE Joint Genome Institute"/>
            <person name="Kuo A."/>
            <person name="Gay G."/>
            <person name="Dore J."/>
            <person name="Kohler A."/>
            <person name="Nagy L.G."/>
            <person name="Floudas D."/>
            <person name="Copeland A."/>
            <person name="Barry K.W."/>
            <person name="Cichocki N."/>
            <person name="Veneault-Fourrey C."/>
            <person name="LaButti K."/>
            <person name="Lindquist E.A."/>
            <person name="Lipzen A."/>
            <person name="Lundell T."/>
            <person name="Morin E."/>
            <person name="Murat C."/>
            <person name="Sun H."/>
            <person name="Tunlid A."/>
            <person name="Henrissat B."/>
            <person name="Grigoriev I.V."/>
            <person name="Hibbett D.S."/>
            <person name="Martin F."/>
            <person name="Nordberg H.P."/>
            <person name="Cantor M.N."/>
            <person name="Hua S.X."/>
        </authorList>
    </citation>
    <scope>NUCLEOTIDE SEQUENCE [LARGE SCALE GENOMIC DNA]</scope>
    <source>
        <strain evidence="4">h7</strain>
    </source>
</reference>
<dbReference type="HOGENOM" id="CLU_071378_0_0_1"/>
<name>A0A0C3C7U5_HEBCY</name>
<protein>
    <recommendedName>
        <fullName evidence="2">HNH nuclease domain-containing protein</fullName>
    </recommendedName>
</protein>
<keyword evidence="4" id="KW-1185">Reference proteome</keyword>
<organism evidence="3 4">
    <name type="scientific">Hebeloma cylindrosporum</name>
    <dbReference type="NCBI Taxonomy" id="76867"/>
    <lineage>
        <taxon>Eukaryota</taxon>
        <taxon>Fungi</taxon>
        <taxon>Dikarya</taxon>
        <taxon>Basidiomycota</taxon>
        <taxon>Agaricomycotina</taxon>
        <taxon>Agaricomycetes</taxon>
        <taxon>Agaricomycetidae</taxon>
        <taxon>Agaricales</taxon>
        <taxon>Agaricineae</taxon>
        <taxon>Hymenogastraceae</taxon>
        <taxon>Hebeloma</taxon>
    </lineage>
</organism>